<evidence type="ECO:0000313" key="2">
    <source>
        <dbReference type="EMBL" id="BDZ60028.1"/>
    </source>
</evidence>
<dbReference type="EMBL" id="AP027735">
    <property type="protein sequence ID" value="BDZ60028.1"/>
    <property type="molecule type" value="Genomic_DNA"/>
</dbReference>
<feature type="compositionally biased region" description="Low complexity" evidence="1">
    <location>
        <begin position="165"/>
        <end position="201"/>
    </location>
</feature>
<proteinExistence type="predicted"/>
<evidence type="ECO:0000256" key="1">
    <source>
        <dbReference type="SAM" id="MobiDB-lite"/>
    </source>
</evidence>
<reference evidence="2" key="1">
    <citation type="journal article" date="2014" name="Int. J. Syst. Evol. Microbiol.">
        <title>Complete genome of a new Firmicutes species belonging to the dominant human colonic microbiota ('Ruminococcus bicirculans') reveals two chromosomes and a selective capacity to utilize plant glucans.</title>
        <authorList>
            <consortium name="NISC Comparative Sequencing Program"/>
            <person name="Wegmann U."/>
            <person name="Louis P."/>
            <person name="Goesmann A."/>
            <person name="Henrissat B."/>
            <person name="Duncan S.H."/>
            <person name="Flint H.J."/>
        </authorList>
    </citation>
    <scope>NUCLEOTIDE SEQUENCE</scope>
    <source>
        <strain evidence="2">NBRC 110608</strain>
    </source>
</reference>
<sequence>MPRERDSADAQQLVLQVGGDARAGAHAEHVDAGGADQGVDGALQVAQVEVVDGLLQRPGLVVHDRAHDVLERGALVEVGGRLTAGRAERVLARGGAGERDAQLRVAREAHLAREAGDRGDRGLGVLGEAGDRAARGRCGVADDDLGDPLLGGLQLRQARAQPHQHVGGASDSGAVGAHAHLPLDTAGRSAPGRAGVPARRR</sequence>
<name>A0ABM8HG93_9MICO</name>
<gene>
    <name evidence="2" type="ORF">GCM10025872_36850</name>
</gene>
<accession>A0ABM8HG93</accession>
<reference evidence="2" key="2">
    <citation type="submission" date="2023-02" db="EMBL/GenBank/DDBJ databases">
        <authorList>
            <person name="Sun Q."/>
            <person name="Mori K."/>
        </authorList>
    </citation>
    <scope>NUCLEOTIDE SEQUENCE</scope>
    <source>
        <strain evidence="2">NBRC 110608</strain>
    </source>
</reference>
<organism evidence="2">
    <name type="scientific">Barrientosiimonas endolithica</name>
    <dbReference type="NCBI Taxonomy" id="1535208"/>
    <lineage>
        <taxon>Bacteria</taxon>
        <taxon>Bacillati</taxon>
        <taxon>Actinomycetota</taxon>
        <taxon>Actinomycetes</taxon>
        <taxon>Micrococcales</taxon>
        <taxon>Dermacoccaceae</taxon>
        <taxon>Barrientosiimonas</taxon>
    </lineage>
</organism>
<feature type="region of interest" description="Disordered" evidence="1">
    <location>
        <begin position="158"/>
        <end position="201"/>
    </location>
</feature>
<protein>
    <submittedName>
        <fullName evidence="2">Uncharacterized protein</fullName>
    </submittedName>
</protein>